<evidence type="ECO:0000256" key="2">
    <source>
        <dbReference type="SAM" id="Phobius"/>
    </source>
</evidence>
<dbReference type="Proteomes" id="UP000367750">
    <property type="component" value="Unassembled WGS sequence"/>
</dbReference>
<dbReference type="EMBL" id="VYKK01000002">
    <property type="protein sequence ID" value="KAA9008463.1"/>
    <property type="molecule type" value="Genomic_DNA"/>
</dbReference>
<feature type="compositionally biased region" description="Basic and acidic residues" evidence="1">
    <location>
        <begin position="86"/>
        <end position="102"/>
    </location>
</feature>
<keyword evidence="4" id="KW-1185">Reference proteome</keyword>
<keyword evidence="2" id="KW-1133">Transmembrane helix</keyword>
<evidence type="ECO:0000256" key="1">
    <source>
        <dbReference type="SAM" id="MobiDB-lite"/>
    </source>
</evidence>
<feature type="region of interest" description="Disordered" evidence="1">
    <location>
        <begin position="55"/>
        <end position="102"/>
    </location>
</feature>
<feature type="compositionally biased region" description="Low complexity" evidence="1">
    <location>
        <begin position="59"/>
        <end position="80"/>
    </location>
</feature>
<accession>A0A5J5GLH3</accession>
<dbReference type="RefSeq" id="WP_150456338.1">
    <property type="nucleotide sequence ID" value="NZ_VYKK01000002.1"/>
</dbReference>
<sequence>MWTALAVIGFVGTVVFLILGLVSVIRKHGTAKRNFIIAAAAFVIMIIGAASTDTKDTEAAGTPSAAPAATAAETAAPSPAVSQPTEDEKAQAELVKKEEADKKAKEIEEARIAAEQQQKEAEEAQATAEKSKFADYMLTIVPSITDDMAELDVQTYQYIFDHSDLFPAVTPEAKQAAQTSADPNVTSKHLQKNITPYLGKMISITGDVISIEETETDIGTVAYVHIVDDNFNSITGIYAGSTGDILEDDLVRLRGVPTASYSFDNVSGGTTNATLLTISTIQKIQ</sequence>
<gene>
    <name evidence="3" type="ORF">F4V43_00850</name>
</gene>
<feature type="transmembrane region" description="Helical" evidence="2">
    <location>
        <begin position="34"/>
        <end position="52"/>
    </location>
</feature>
<comment type="caution">
    <text evidence="3">The sequence shown here is derived from an EMBL/GenBank/DDBJ whole genome shotgun (WGS) entry which is preliminary data.</text>
</comment>
<protein>
    <submittedName>
        <fullName evidence="3">Uncharacterized protein</fullName>
    </submittedName>
</protein>
<feature type="transmembrane region" description="Helical" evidence="2">
    <location>
        <begin position="6"/>
        <end position="25"/>
    </location>
</feature>
<reference evidence="3 4" key="1">
    <citation type="submission" date="2019-09" db="EMBL/GenBank/DDBJ databases">
        <title>Bacillus ochoae sp. nov., Paenibacillus whitsoniae sp. nov., Paenibacillus spiritus sp. nov. Isolated from the Mars Exploration Rover during spacecraft assembly.</title>
        <authorList>
            <person name="Seuylemezian A."/>
            <person name="Vaishampayan P."/>
        </authorList>
    </citation>
    <scope>NUCLEOTIDE SEQUENCE [LARGE SCALE GENOMIC DNA]</scope>
    <source>
        <strain evidence="3 4">MER_111</strain>
    </source>
</reference>
<keyword evidence="2" id="KW-0812">Transmembrane</keyword>
<dbReference type="AlphaFoldDB" id="A0A5J5GLH3"/>
<organism evidence="3 4">
    <name type="scientific">Paenibacillus spiritus</name>
    <dbReference type="NCBI Taxonomy" id="2496557"/>
    <lineage>
        <taxon>Bacteria</taxon>
        <taxon>Bacillati</taxon>
        <taxon>Bacillota</taxon>
        <taxon>Bacilli</taxon>
        <taxon>Bacillales</taxon>
        <taxon>Paenibacillaceae</taxon>
        <taxon>Paenibacillus</taxon>
    </lineage>
</organism>
<name>A0A5J5GLH3_9BACL</name>
<evidence type="ECO:0000313" key="3">
    <source>
        <dbReference type="EMBL" id="KAA9008463.1"/>
    </source>
</evidence>
<evidence type="ECO:0000313" key="4">
    <source>
        <dbReference type="Proteomes" id="UP000367750"/>
    </source>
</evidence>
<keyword evidence="2" id="KW-0472">Membrane</keyword>
<proteinExistence type="predicted"/>
<dbReference type="OrthoDB" id="2467186at2"/>